<dbReference type="GeneID" id="82204679"/>
<sequence length="272" mass="32357">MNKSFKYKKECKICNKTFDTNTATSKYCSDECRAIANKNRTYKLICEECGEEFDGKNKTNKFCSDECRRKNIKERYEVVCSECGVVYKAPIDLKHYPCKECREIIENSKVEKICRMCGEIFKTNENIEVCSGLCEYNYKRENKYKYNINIEEVKSIDKQIKELLLSYSGVRLNKKEQTEIYKQIKEISNLPIHKSIYKCLKRYNISHTYFDTVDGWSPLLINTSDEQDIEKQILIEVKKELLQQTINKYEITKREFEMKIENIKQIIKKLEN</sequence>
<keyword evidence="3" id="KW-1185">Reference proteome</keyword>
<dbReference type="Proteomes" id="UP000245622">
    <property type="component" value="Chromosome 1"/>
</dbReference>
<reference evidence="2 3" key="1">
    <citation type="submission" date="2014-04" db="EMBL/GenBank/DDBJ databases">
        <authorList>
            <person name="Hornung B.V."/>
        </authorList>
    </citation>
    <scope>NUCLEOTIDE SEQUENCE [LARGE SCALE GENOMIC DNA]</scope>
    <source>
        <strain evidence="2 3">CRIB</strain>
    </source>
</reference>
<keyword evidence="1" id="KW-0175">Coiled coil</keyword>
<accession>A0A1V1HZF3</accession>
<evidence type="ECO:0000313" key="2">
    <source>
        <dbReference type="EMBL" id="CED93247.1"/>
    </source>
</evidence>
<evidence type="ECO:0000256" key="1">
    <source>
        <dbReference type="SAM" id="Coils"/>
    </source>
</evidence>
<organism evidence="2 3">
    <name type="scientific">Romboutsia ilealis</name>
    <dbReference type="NCBI Taxonomy" id="1115758"/>
    <lineage>
        <taxon>Bacteria</taxon>
        <taxon>Bacillati</taxon>
        <taxon>Bacillota</taxon>
        <taxon>Clostridia</taxon>
        <taxon>Peptostreptococcales</taxon>
        <taxon>Peptostreptococcaceae</taxon>
        <taxon>Romboutsia</taxon>
    </lineage>
</organism>
<proteinExistence type="predicted"/>
<protein>
    <submittedName>
        <fullName evidence="2">Uncharacterized protein</fullName>
    </submittedName>
</protein>
<dbReference type="EMBL" id="LN555523">
    <property type="protein sequence ID" value="CED93247.1"/>
    <property type="molecule type" value="Genomic_DNA"/>
</dbReference>
<dbReference type="KEGG" id="ril:CRIB_492"/>
<name>A0A1V1HZF3_9FIRM</name>
<gene>
    <name evidence="2" type="ORF">CRIB_492</name>
</gene>
<dbReference type="RefSeq" id="WP_180702984.1">
    <property type="nucleotide sequence ID" value="NZ_CAONDH010000002.1"/>
</dbReference>
<evidence type="ECO:0000313" key="3">
    <source>
        <dbReference type="Proteomes" id="UP000245622"/>
    </source>
</evidence>
<feature type="coiled-coil region" evidence="1">
    <location>
        <begin position="239"/>
        <end position="266"/>
    </location>
</feature>
<dbReference type="AlphaFoldDB" id="A0A1V1HZF3"/>